<dbReference type="EMBL" id="LT960611">
    <property type="protein sequence ID" value="SON49314.1"/>
    <property type="molecule type" value="Genomic_DNA"/>
</dbReference>
<protein>
    <recommendedName>
        <fullName evidence="1">ABC-three component systems C-terminal domain-containing protein</fullName>
    </recommendedName>
</protein>
<feature type="domain" description="ABC-three component systems C-terminal" evidence="1">
    <location>
        <begin position="168"/>
        <end position="310"/>
    </location>
</feature>
<dbReference type="AlphaFoldDB" id="A0A2N8ZBM3"/>
<dbReference type="Pfam" id="PF20279">
    <property type="entry name" value="CTD12"/>
    <property type="match status" value="1"/>
</dbReference>
<name>A0A2N8ZBM3_9VIBR</name>
<proteinExistence type="predicted"/>
<evidence type="ECO:0000313" key="3">
    <source>
        <dbReference type="Proteomes" id="UP000235828"/>
    </source>
</evidence>
<dbReference type="OrthoDB" id="7820209at2"/>
<keyword evidence="3" id="KW-1185">Reference proteome</keyword>
<reference evidence="2 3" key="1">
    <citation type="submission" date="2017-10" db="EMBL/GenBank/DDBJ databases">
        <authorList>
            <person name="Banno H."/>
            <person name="Chua N.-H."/>
        </authorList>
    </citation>
    <scope>NUCLEOTIDE SEQUENCE [LARGE SCALE GENOMIC DNA]</scope>
    <source>
        <strain evidence="2">Vibrio tapetis CECT4600</strain>
    </source>
</reference>
<gene>
    <name evidence="2" type="ORF">VTAP4600_A1335</name>
</gene>
<dbReference type="InterPro" id="IPR046917">
    <property type="entry name" value="ABC-3C_CTD12"/>
</dbReference>
<dbReference type="RefSeq" id="WP_102521996.1">
    <property type="nucleotide sequence ID" value="NZ_LT960611.1"/>
</dbReference>
<evidence type="ECO:0000313" key="2">
    <source>
        <dbReference type="EMBL" id="SON49314.1"/>
    </source>
</evidence>
<dbReference type="Proteomes" id="UP000235828">
    <property type="component" value="Chromosome A"/>
</dbReference>
<evidence type="ECO:0000259" key="1">
    <source>
        <dbReference type="Pfam" id="PF20279"/>
    </source>
</evidence>
<organism evidence="2 3">
    <name type="scientific">Vibrio tapetis subsp. tapetis</name>
    <dbReference type="NCBI Taxonomy" id="1671868"/>
    <lineage>
        <taxon>Bacteria</taxon>
        <taxon>Pseudomonadati</taxon>
        <taxon>Pseudomonadota</taxon>
        <taxon>Gammaproteobacteria</taxon>
        <taxon>Vibrionales</taxon>
        <taxon>Vibrionaceae</taxon>
        <taxon>Vibrio</taxon>
    </lineage>
</organism>
<sequence>MNYNYADLSPTQFEHLVILLCGELFGIGAEVFSDGPDGGRDSRFEGMAQMYPSMARPWDGLTVIQAKHTISYNSKFSDPDFFSPDSENATITAEVKKIKKLIDEDGLNNYIIFSNRKLPANINEKIKKFLSQETGLPKENIGLIGTETMGLLFKRFPHIAKAVDLNPYDVPLTIQPDDLADVIVSIKDALPAIKKKNIEPNLKRTDFGKKNEINSLTDGYAGAILKKMGDFYAIENFLSMPDNEEYQQKYIETADELHAKICIYKKDHHSLDQVIEKTIELIIDRDNDCRRNKALTRAMVYYMYYKCDIGENYVA</sequence>
<dbReference type="KEGG" id="vta:A1335"/>
<accession>A0A2N8ZBM3</accession>